<dbReference type="CDD" id="cd00303">
    <property type="entry name" value="retropepsin_like"/>
    <property type="match status" value="1"/>
</dbReference>
<dbReference type="InterPro" id="IPR032567">
    <property type="entry name" value="RTL1-rel"/>
</dbReference>
<sequence>MGDLRIMFEETTNDDIWKNQEKWIIKSWTFYENCRVHILALEDGTEIHMLAERKYPLIRETLERMMELRLTAESEDIENWLVQKQIAFGKHFSNPFTADSLLKTIWFSTHHASCAPCYSNEALAILEQTATGKEISNPFMAVLLVVQDLFSKGSNKNHRNKAGNKNGVGEARGKEYVLGGGDTNPDSNVIKGTFLLNNHYASMIFDSGADRSFVSTTFSTLLDVTPDTLDVSYAVKLANGRITKTNTILRGCTLGLLGHPFNIDLMPVELGSFDIIIGIDWLANHHAVIVCDEKIKYIKRGCPIFLAQVTKKETEDKSEEKRLEDVPTVQDFSEVFQEDFPGLLPTRQVEFQIDMVPGAAPVARAPYRLAPEEEHAEHLKLILELLKKEELYAKFLKCNFWLSRVQFLGYMIYSEGIHVDPAKIESIKDWASPKTPTEIHQFLGLVGYYR</sequence>
<dbReference type="PANTHER" id="PTHR15503:SF45">
    <property type="entry name" value="RNA-DIRECTED DNA POLYMERASE HOMOLOG"/>
    <property type="match status" value="1"/>
</dbReference>
<evidence type="ECO:0000313" key="2">
    <source>
        <dbReference type="Proteomes" id="UP001151760"/>
    </source>
</evidence>
<dbReference type="GO" id="GO:0003964">
    <property type="term" value="F:RNA-directed DNA polymerase activity"/>
    <property type="evidence" value="ECO:0007669"/>
    <property type="project" value="UniProtKB-KW"/>
</dbReference>
<dbReference type="Proteomes" id="UP001151760">
    <property type="component" value="Unassembled WGS sequence"/>
</dbReference>
<keyword evidence="1" id="KW-0808">Transferase</keyword>
<dbReference type="Gene3D" id="2.40.70.10">
    <property type="entry name" value="Acid Proteases"/>
    <property type="match status" value="1"/>
</dbReference>
<keyword evidence="1" id="KW-0695">RNA-directed DNA polymerase</keyword>
<keyword evidence="2" id="KW-1185">Reference proteome</keyword>
<proteinExistence type="predicted"/>
<comment type="caution">
    <text evidence="1">The sequence shown here is derived from an EMBL/GenBank/DDBJ whole genome shotgun (WGS) entry which is preliminary data.</text>
</comment>
<gene>
    <name evidence="1" type="ORF">Tco_0991521</name>
</gene>
<dbReference type="InterPro" id="IPR043128">
    <property type="entry name" value="Rev_trsase/Diguanyl_cyclase"/>
</dbReference>
<dbReference type="Pfam" id="PF08284">
    <property type="entry name" value="RVP_2"/>
    <property type="match status" value="1"/>
</dbReference>
<dbReference type="PANTHER" id="PTHR15503">
    <property type="entry name" value="LDOC1 RELATED"/>
    <property type="match status" value="1"/>
</dbReference>
<reference evidence="1" key="2">
    <citation type="submission" date="2022-01" db="EMBL/GenBank/DDBJ databases">
        <authorList>
            <person name="Yamashiro T."/>
            <person name="Shiraishi A."/>
            <person name="Satake H."/>
            <person name="Nakayama K."/>
        </authorList>
    </citation>
    <scope>NUCLEOTIDE SEQUENCE</scope>
</reference>
<dbReference type="SUPFAM" id="SSF50630">
    <property type="entry name" value="Acid proteases"/>
    <property type="match status" value="1"/>
</dbReference>
<dbReference type="InterPro" id="IPR043502">
    <property type="entry name" value="DNA/RNA_pol_sf"/>
</dbReference>
<evidence type="ECO:0000313" key="1">
    <source>
        <dbReference type="EMBL" id="GJT56467.1"/>
    </source>
</evidence>
<dbReference type="InterPro" id="IPR021109">
    <property type="entry name" value="Peptidase_aspartic_dom_sf"/>
</dbReference>
<name>A0ABQ5F0Z2_9ASTR</name>
<reference evidence="1" key="1">
    <citation type="journal article" date="2022" name="Int. J. Mol. Sci.">
        <title>Draft Genome of Tanacetum Coccineum: Genomic Comparison of Closely Related Tanacetum-Family Plants.</title>
        <authorList>
            <person name="Yamashiro T."/>
            <person name="Shiraishi A."/>
            <person name="Nakayama K."/>
            <person name="Satake H."/>
        </authorList>
    </citation>
    <scope>NUCLEOTIDE SEQUENCE</scope>
</reference>
<accession>A0ABQ5F0Z2</accession>
<organism evidence="1 2">
    <name type="scientific">Tanacetum coccineum</name>
    <dbReference type="NCBI Taxonomy" id="301880"/>
    <lineage>
        <taxon>Eukaryota</taxon>
        <taxon>Viridiplantae</taxon>
        <taxon>Streptophyta</taxon>
        <taxon>Embryophyta</taxon>
        <taxon>Tracheophyta</taxon>
        <taxon>Spermatophyta</taxon>
        <taxon>Magnoliopsida</taxon>
        <taxon>eudicotyledons</taxon>
        <taxon>Gunneridae</taxon>
        <taxon>Pentapetalae</taxon>
        <taxon>asterids</taxon>
        <taxon>campanulids</taxon>
        <taxon>Asterales</taxon>
        <taxon>Asteraceae</taxon>
        <taxon>Asteroideae</taxon>
        <taxon>Anthemideae</taxon>
        <taxon>Anthemidinae</taxon>
        <taxon>Tanacetum</taxon>
    </lineage>
</organism>
<protein>
    <submittedName>
        <fullName evidence="1">Reverse transcriptase domain-containing protein</fullName>
    </submittedName>
</protein>
<keyword evidence="1" id="KW-0548">Nucleotidyltransferase</keyword>
<dbReference type="EMBL" id="BQNB010016848">
    <property type="protein sequence ID" value="GJT56467.1"/>
    <property type="molecule type" value="Genomic_DNA"/>
</dbReference>
<dbReference type="Gene3D" id="3.30.70.270">
    <property type="match status" value="2"/>
</dbReference>
<dbReference type="SUPFAM" id="SSF56672">
    <property type="entry name" value="DNA/RNA polymerases"/>
    <property type="match status" value="1"/>
</dbReference>